<reference evidence="8" key="1">
    <citation type="journal article" date="2008" name="Nat. Genet.">
        <title>The Pristionchus pacificus genome provides a unique perspective on nematode lifestyle and parasitism.</title>
        <authorList>
            <person name="Dieterich C."/>
            <person name="Clifton S.W."/>
            <person name="Schuster L.N."/>
            <person name="Chinwalla A."/>
            <person name="Delehaunty K."/>
            <person name="Dinkelacker I."/>
            <person name="Fulton L."/>
            <person name="Fulton R."/>
            <person name="Godfrey J."/>
            <person name="Minx P."/>
            <person name="Mitreva M."/>
            <person name="Roeseler W."/>
            <person name="Tian H."/>
            <person name="Witte H."/>
            <person name="Yang S.P."/>
            <person name="Wilson R.K."/>
            <person name="Sommer R.J."/>
        </authorList>
    </citation>
    <scope>NUCLEOTIDE SEQUENCE [LARGE SCALE GENOMIC DNA]</scope>
    <source>
        <strain evidence="8">PS312</strain>
    </source>
</reference>
<organism evidence="7 8">
    <name type="scientific">Pristionchus pacificus</name>
    <name type="common">Parasitic nematode worm</name>
    <dbReference type="NCBI Taxonomy" id="54126"/>
    <lineage>
        <taxon>Eukaryota</taxon>
        <taxon>Metazoa</taxon>
        <taxon>Ecdysozoa</taxon>
        <taxon>Nematoda</taxon>
        <taxon>Chromadorea</taxon>
        <taxon>Rhabditida</taxon>
        <taxon>Rhabditina</taxon>
        <taxon>Diplogasteromorpha</taxon>
        <taxon>Diplogasteroidea</taxon>
        <taxon>Neodiplogasteridae</taxon>
        <taxon>Pristionchus</taxon>
    </lineage>
</organism>
<dbReference type="GO" id="GO:0016020">
    <property type="term" value="C:membrane"/>
    <property type="evidence" value="ECO:0007669"/>
    <property type="project" value="UniProtKB-SubCell"/>
</dbReference>
<accession>A0A8R1UFB6</accession>
<dbReference type="OrthoDB" id="430821at2759"/>
<feature type="transmembrane region" description="Helical" evidence="6">
    <location>
        <begin position="85"/>
        <end position="106"/>
    </location>
</feature>
<keyword evidence="2 6" id="KW-0812">Transmembrane</keyword>
<evidence type="ECO:0000256" key="2">
    <source>
        <dbReference type="ARBA" id="ARBA00022692"/>
    </source>
</evidence>
<dbReference type="Proteomes" id="UP000005239">
    <property type="component" value="Unassembled WGS sequence"/>
</dbReference>
<evidence type="ECO:0000256" key="1">
    <source>
        <dbReference type="ARBA" id="ARBA00004141"/>
    </source>
</evidence>
<dbReference type="InterPro" id="IPR019537">
    <property type="entry name" value="TMEM65"/>
</dbReference>
<reference evidence="7" key="2">
    <citation type="submission" date="2022-06" db="UniProtKB">
        <authorList>
            <consortium name="EnsemblMetazoa"/>
        </authorList>
    </citation>
    <scope>IDENTIFICATION</scope>
    <source>
        <strain evidence="7">PS312</strain>
    </source>
</reference>
<evidence type="ECO:0000313" key="7">
    <source>
        <dbReference type="EnsemblMetazoa" id="PPA25348.1"/>
    </source>
</evidence>
<dbReference type="PANTHER" id="PTHR21706">
    <property type="entry name" value="TRANSMEMBRANE PROTEIN 65"/>
    <property type="match status" value="1"/>
</dbReference>
<dbReference type="Pfam" id="PF10507">
    <property type="entry name" value="TMEM65"/>
    <property type="match status" value="1"/>
</dbReference>
<feature type="transmembrane region" description="Helical" evidence="6">
    <location>
        <begin position="118"/>
        <end position="140"/>
    </location>
</feature>
<gene>
    <name evidence="7" type="primary">WBGene00114902</name>
</gene>
<evidence type="ECO:0000256" key="4">
    <source>
        <dbReference type="ARBA" id="ARBA00023136"/>
    </source>
</evidence>
<keyword evidence="4 6" id="KW-0472">Membrane</keyword>
<sequence length="244" mass="27720">MKESKKIGSSDMFDHIKNRRLFSRKVLPMGIRGDNEAKMVVDSLVPHERRFLYEQLRRRMVEQYTESPDRVTVAAVPNHEMVSLWYVYLIPSIAVGLVSTTILIFVGEGIDRSVGHALGLSILGSAAMGNMLSNVSNLFLSKYMEPLIGFIGIKRPMLSIDQWQCRTTVFIVNAAKVVGVVCGSIIGMGCLLLIDSPHRSDIEHDDERAVTEELEYDYTRYIRNHEPSRRKNEEEEEDTNRESA</sequence>
<evidence type="ECO:0000313" key="8">
    <source>
        <dbReference type="Proteomes" id="UP000005239"/>
    </source>
</evidence>
<dbReference type="AlphaFoldDB" id="A0A2A6CIL6"/>
<evidence type="ECO:0000256" key="3">
    <source>
        <dbReference type="ARBA" id="ARBA00022989"/>
    </source>
</evidence>
<evidence type="ECO:0000256" key="6">
    <source>
        <dbReference type="SAM" id="Phobius"/>
    </source>
</evidence>
<dbReference type="EnsemblMetazoa" id="PPA25348.1">
    <property type="protein sequence ID" value="PPA25348.1"/>
    <property type="gene ID" value="WBGene00114902"/>
</dbReference>
<proteinExistence type="predicted"/>
<evidence type="ECO:0000256" key="5">
    <source>
        <dbReference type="SAM" id="MobiDB-lite"/>
    </source>
</evidence>
<protein>
    <submittedName>
        <fullName evidence="7">Uncharacterized protein</fullName>
    </submittedName>
</protein>
<feature type="transmembrane region" description="Helical" evidence="6">
    <location>
        <begin position="170"/>
        <end position="194"/>
    </location>
</feature>
<feature type="region of interest" description="Disordered" evidence="5">
    <location>
        <begin position="225"/>
        <end position="244"/>
    </location>
</feature>
<accession>A0A2A6CIL6</accession>
<keyword evidence="3 6" id="KW-1133">Transmembrane helix</keyword>
<feature type="compositionally biased region" description="Acidic residues" evidence="5">
    <location>
        <begin position="234"/>
        <end position="244"/>
    </location>
</feature>
<dbReference type="PANTHER" id="PTHR21706:SF15">
    <property type="entry name" value="TRANSMEMBRANE PROTEIN 65"/>
    <property type="match status" value="1"/>
</dbReference>
<name>A0A2A6CIL6_PRIPA</name>
<dbReference type="GO" id="GO:0005739">
    <property type="term" value="C:mitochondrion"/>
    <property type="evidence" value="ECO:0000318"/>
    <property type="project" value="GO_Central"/>
</dbReference>
<comment type="subcellular location">
    <subcellularLocation>
        <location evidence="1">Membrane</location>
        <topology evidence="1">Multi-pass membrane protein</topology>
    </subcellularLocation>
</comment>
<keyword evidence="8" id="KW-1185">Reference proteome</keyword>